<accession>A0ABS8TEL9</accession>
<dbReference type="Gene3D" id="1.10.150.20">
    <property type="entry name" value="5' to 3' exonuclease, C-terminal subdomain"/>
    <property type="match status" value="1"/>
</dbReference>
<reference evidence="1 2" key="1">
    <citation type="journal article" date="2021" name="BMC Genomics">
        <title>Datura genome reveals duplications of psychoactive alkaloid biosynthetic genes and high mutation rate following tissue culture.</title>
        <authorList>
            <person name="Rajewski A."/>
            <person name="Carter-House D."/>
            <person name="Stajich J."/>
            <person name="Litt A."/>
        </authorList>
    </citation>
    <scope>NUCLEOTIDE SEQUENCE [LARGE SCALE GENOMIC DNA]</scope>
    <source>
        <strain evidence="1">AR-01</strain>
    </source>
</reference>
<name>A0ABS8TEL9_DATST</name>
<gene>
    <name evidence="1" type="ORF">HAX54_008463</name>
</gene>
<evidence type="ECO:0000313" key="1">
    <source>
        <dbReference type="EMBL" id="MCD7469416.1"/>
    </source>
</evidence>
<dbReference type="PANTHER" id="PTHR24075">
    <property type="entry name" value="SEC63 DOMAIN-CONTAINING"/>
    <property type="match status" value="1"/>
</dbReference>
<protein>
    <submittedName>
        <fullName evidence="1">Uncharacterized protein</fullName>
    </submittedName>
</protein>
<keyword evidence="2" id="KW-1185">Reference proteome</keyword>
<comment type="caution">
    <text evidence="1">The sequence shown here is derived from an EMBL/GenBank/DDBJ whole genome shotgun (WGS) entry which is preliminary data.</text>
</comment>
<sequence>MVVLAPSGHADSLNRRRGFMTWTIGPVASITSAKSARMRMKTDAQFVIAKQAARGTGLNQQTKVHLLTLTVFFKMLPPRFEPLILYFKLSRDGLASEANYGYSSSRAIMNLFRNLQTFIKWTELLDDASSNLRQDYKQVLQQACTSPSRRANQEREHLAKFCIHEEARWIMFNLKEVGPENRPNSPENGSKLSQMENCRLGWSQMSPKISQTGLGYWNGPGPGGPAALVLGRQVQDLLKVLSSLLQLPHFSDAVITKIAKKVRTLQNLQDMTLQERAELLSDVAGLSAAEVQDIEKVLELRLYANSNDVWFSESINFMDEAAAITTASTITEAKMEASGANMEEIAVRLCYDAVAKVKRGCRLS</sequence>
<organism evidence="1 2">
    <name type="scientific">Datura stramonium</name>
    <name type="common">Jimsonweed</name>
    <name type="synonym">Common thornapple</name>
    <dbReference type="NCBI Taxonomy" id="4076"/>
    <lineage>
        <taxon>Eukaryota</taxon>
        <taxon>Viridiplantae</taxon>
        <taxon>Streptophyta</taxon>
        <taxon>Embryophyta</taxon>
        <taxon>Tracheophyta</taxon>
        <taxon>Spermatophyta</taxon>
        <taxon>Magnoliopsida</taxon>
        <taxon>eudicotyledons</taxon>
        <taxon>Gunneridae</taxon>
        <taxon>Pentapetalae</taxon>
        <taxon>asterids</taxon>
        <taxon>lamiids</taxon>
        <taxon>Solanales</taxon>
        <taxon>Solanaceae</taxon>
        <taxon>Solanoideae</taxon>
        <taxon>Datureae</taxon>
        <taxon>Datura</taxon>
    </lineage>
</organism>
<dbReference type="PANTHER" id="PTHR24075:SF11">
    <property type="entry name" value="DNAJ PROTEIN ERDJ2A-LIKE"/>
    <property type="match status" value="1"/>
</dbReference>
<proteinExistence type="predicted"/>
<evidence type="ECO:0000313" key="2">
    <source>
        <dbReference type="Proteomes" id="UP000823775"/>
    </source>
</evidence>
<dbReference type="Proteomes" id="UP000823775">
    <property type="component" value="Unassembled WGS sequence"/>
</dbReference>
<dbReference type="EMBL" id="JACEIK010001444">
    <property type="protein sequence ID" value="MCD7469416.1"/>
    <property type="molecule type" value="Genomic_DNA"/>
</dbReference>